<dbReference type="NCBIfam" id="TIGR00976">
    <property type="entry name" value="CocE_NonD"/>
    <property type="match status" value="1"/>
</dbReference>
<dbReference type="Pfam" id="PF02129">
    <property type="entry name" value="Peptidase_S15"/>
    <property type="match status" value="1"/>
</dbReference>
<dbReference type="Gene3D" id="2.60.120.260">
    <property type="entry name" value="Galactose-binding domain-like"/>
    <property type="match status" value="1"/>
</dbReference>
<comment type="caution">
    <text evidence="3">The sequence shown here is derived from an EMBL/GenBank/DDBJ whole genome shotgun (WGS) entry which is preliminary data.</text>
</comment>
<gene>
    <name evidence="3" type="ORF">B0J11DRAFT_439744</name>
</gene>
<dbReference type="InterPro" id="IPR005674">
    <property type="entry name" value="CocE/Ser_esterase"/>
</dbReference>
<feature type="domain" description="Xaa-Pro dipeptidyl-peptidase C-terminal" evidence="2">
    <location>
        <begin position="233"/>
        <end position="461"/>
    </location>
</feature>
<dbReference type="AlphaFoldDB" id="A0A9P9DG78"/>
<keyword evidence="4" id="KW-1185">Reference proteome</keyword>
<evidence type="ECO:0000256" key="1">
    <source>
        <dbReference type="ARBA" id="ARBA00022801"/>
    </source>
</evidence>
<dbReference type="SMART" id="SM00939">
    <property type="entry name" value="PepX_C"/>
    <property type="match status" value="1"/>
</dbReference>
<keyword evidence="1" id="KW-0378">Hydrolase</keyword>
<dbReference type="SUPFAM" id="SSF49785">
    <property type="entry name" value="Galactose-binding domain-like"/>
    <property type="match status" value="1"/>
</dbReference>
<accession>A0A9P9DG78</accession>
<proteinExistence type="predicted"/>
<dbReference type="Pfam" id="PF08530">
    <property type="entry name" value="PepX_C"/>
    <property type="match status" value="1"/>
</dbReference>
<dbReference type="EMBL" id="JAGMWT010000011">
    <property type="protein sequence ID" value="KAH7120000.1"/>
    <property type="molecule type" value="Genomic_DNA"/>
</dbReference>
<dbReference type="InterPro" id="IPR000383">
    <property type="entry name" value="Xaa-Pro-like_dom"/>
</dbReference>
<dbReference type="OrthoDB" id="416441at2759"/>
<dbReference type="GO" id="GO:0008239">
    <property type="term" value="F:dipeptidyl-peptidase activity"/>
    <property type="evidence" value="ECO:0007669"/>
    <property type="project" value="InterPro"/>
</dbReference>
<evidence type="ECO:0000313" key="4">
    <source>
        <dbReference type="Proteomes" id="UP000700596"/>
    </source>
</evidence>
<dbReference type="Gene3D" id="3.40.50.1820">
    <property type="entry name" value="alpha/beta hydrolase"/>
    <property type="match status" value="1"/>
</dbReference>
<reference evidence="3" key="1">
    <citation type="journal article" date="2021" name="Nat. Commun.">
        <title>Genetic determinants of endophytism in the Arabidopsis root mycobiome.</title>
        <authorList>
            <person name="Mesny F."/>
            <person name="Miyauchi S."/>
            <person name="Thiergart T."/>
            <person name="Pickel B."/>
            <person name="Atanasova L."/>
            <person name="Karlsson M."/>
            <person name="Huettel B."/>
            <person name="Barry K.W."/>
            <person name="Haridas S."/>
            <person name="Chen C."/>
            <person name="Bauer D."/>
            <person name="Andreopoulos W."/>
            <person name="Pangilinan J."/>
            <person name="LaButti K."/>
            <person name="Riley R."/>
            <person name="Lipzen A."/>
            <person name="Clum A."/>
            <person name="Drula E."/>
            <person name="Henrissat B."/>
            <person name="Kohler A."/>
            <person name="Grigoriev I.V."/>
            <person name="Martin F.M."/>
            <person name="Hacquard S."/>
        </authorList>
    </citation>
    <scope>NUCLEOTIDE SEQUENCE</scope>
    <source>
        <strain evidence="3">MPI-CAGE-CH-0243</strain>
    </source>
</reference>
<dbReference type="Proteomes" id="UP000700596">
    <property type="component" value="Unassembled WGS sequence"/>
</dbReference>
<name>A0A9P9DG78_9PLEO</name>
<evidence type="ECO:0000259" key="2">
    <source>
        <dbReference type="SMART" id="SM00939"/>
    </source>
</evidence>
<dbReference type="InterPro" id="IPR013736">
    <property type="entry name" value="Xaa-Pro_dipept_C"/>
</dbReference>
<sequence length="468" mass="52897">MFASRGYQVLFVSTRGTFDSGGELDPFRHEVEDGMRVVEWMRKQEWYTGSFATFGGSYLGFTQWALLCDPPEDMTTAVIVVGPHDFGRAHWRSGALSMDIINWTNMVVMRESNFPRMMFKSIGSMRRLQPVIRSIPLWQNVERHLGGSAPWLGNIVTQPNLEDPYYQPMKLSQALENTNIPILLLSGWYDVFLGQTMEQYFRLRDRGVKVAMTIGPWDHAGAIVGAMNNRQSFEWIEKHHSGRSEQEREHAVHYYVAGAKEWRFTNQFPPSTAQHVFYLHEGNTLGGTRPSLDVAPSNFIYDPLDPTPTIGGNILNGGGRVNDSALSLRSDVLTFTTELLEKDIEVVGEPSIELTHSTDNPYADISVRISEVDERGRSSNITETFQRLDPNRGDERTILLKLNYCAHRFQRGKKIQLTIAGGTFPHFARNQGVPNEDNQASEVKSVRHTVWHGSGGLSRIVLPVVINQ</sequence>
<evidence type="ECO:0000313" key="3">
    <source>
        <dbReference type="EMBL" id="KAH7120000.1"/>
    </source>
</evidence>
<dbReference type="SUPFAM" id="SSF53474">
    <property type="entry name" value="alpha/beta-Hydrolases"/>
    <property type="match status" value="1"/>
</dbReference>
<dbReference type="Gene3D" id="1.10.3020.10">
    <property type="entry name" value="alpha-amino acid ester hydrolase ( Helical cap domain)"/>
    <property type="match status" value="1"/>
</dbReference>
<dbReference type="InterPro" id="IPR008979">
    <property type="entry name" value="Galactose-bd-like_sf"/>
</dbReference>
<dbReference type="InterPro" id="IPR029058">
    <property type="entry name" value="AB_hydrolase_fold"/>
</dbReference>
<protein>
    <submittedName>
        <fullName evidence="3">Galactose-binding domain-like protein</fullName>
    </submittedName>
</protein>
<organism evidence="3 4">
    <name type="scientific">Dendryphion nanum</name>
    <dbReference type="NCBI Taxonomy" id="256645"/>
    <lineage>
        <taxon>Eukaryota</taxon>
        <taxon>Fungi</taxon>
        <taxon>Dikarya</taxon>
        <taxon>Ascomycota</taxon>
        <taxon>Pezizomycotina</taxon>
        <taxon>Dothideomycetes</taxon>
        <taxon>Pleosporomycetidae</taxon>
        <taxon>Pleosporales</taxon>
        <taxon>Torulaceae</taxon>
        <taxon>Dendryphion</taxon>
    </lineage>
</organism>